<dbReference type="Proteomes" id="UP000799439">
    <property type="component" value="Unassembled WGS sequence"/>
</dbReference>
<gene>
    <name evidence="1" type="ORF">K461DRAFT_308300</name>
</gene>
<evidence type="ECO:0000313" key="2">
    <source>
        <dbReference type="Proteomes" id="UP000799439"/>
    </source>
</evidence>
<reference evidence="1" key="1">
    <citation type="journal article" date="2020" name="Stud. Mycol.">
        <title>101 Dothideomycetes genomes: a test case for predicting lifestyles and emergence of pathogens.</title>
        <authorList>
            <person name="Haridas S."/>
            <person name="Albert R."/>
            <person name="Binder M."/>
            <person name="Bloem J."/>
            <person name="Labutti K."/>
            <person name="Salamov A."/>
            <person name="Andreopoulos B."/>
            <person name="Baker S."/>
            <person name="Barry K."/>
            <person name="Bills G."/>
            <person name="Bluhm B."/>
            <person name="Cannon C."/>
            <person name="Castanera R."/>
            <person name="Culley D."/>
            <person name="Daum C."/>
            <person name="Ezra D."/>
            <person name="Gonzalez J."/>
            <person name="Henrissat B."/>
            <person name="Kuo A."/>
            <person name="Liang C."/>
            <person name="Lipzen A."/>
            <person name="Lutzoni F."/>
            <person name="Magnuson J."/>
            <person name="Mondo S."/>
            <person name="Nolan M."/>
            <person name="Ohm R."/>
            <person name="Pangilinan J."/>
            <person name="Park H.-J."/>
            <person name="Ramirez L."/>
            <person name="Alfaro M."/>
            <person name="Sun H."/>
            <person name="Tritt A."/>
            <person name="Yoshinaga Y."/>
            <person name="Zwiers L.-H."/>
            <person name="Turgeon B."/>
            <person name="Goodwin S."/>
            <person name="Spatafora J."/>
            <person name="Crous P."/>
            <person name="Grigoriev I."/>
        </authorList>
    </citation>
    <scope>NUCLEOTIDE SEQUENCE</scope>
    <source>
        <strain evidence="1">CBS 260.36</strain>
    </source>
</reference>
<keyword evidence="2" id="KW-1185">Reference proteome</keyword>
<name>A0A9P4J0Y7_9PEZI</name>
<organism evidence="1 2">
    <name type="scientific">Myriangium duriaei CBS 260.36</name>
    <dbReference type="NCBI Taxonomy" id="1168546"/>
    <lineage>
        <taxon>Eukaryota</taxon>
        <taxon>Fungi</taxon>
        <taxon>Dikarya</taxon>
        <taxon>Ascomycota</taxon>
        <taxon>Pezizomycotina</taxon>
        <taxon>Dothideomycetes</taxon>
        <taxon>Dothideomycetidae</taxon>
        <taxon>Myriangiales</taxon>
        <taxon>Myriangiaceae</taxon>
        <taxon>Myriangium</taxon>
    </lineage>
</organism>
<dbReference type="OrthoDB" id="5272396at2759"/>
<sequence length="255" mass="29658">MVKANIAKQPFRLLDLPPEIKMMIYSFAREMLDKRCRWFHVMDDGHPLSEEFLMENDYNYDVSRDLWHLALTCKEVNAIVLPLLYKGVLFWAESDDWFEMASPQQLGRFLTRCRLDLITDLCIELTIQHGLAKMFAGYAKVLKFGVHLDRLQISFSLGNTEDLASGTSAEIHIVCSHWQRLRAKEVEFDFHYDSYKDFLQSEPFERKFAAAESSRLRLMADPTVTCSDHSSDLEDAVQRQGLALEYWLNADSDQE</sequence>
<comment type="caution">
    <text evidence="1">The sequence shown here is derived from an EMBL/GenBank/DDBJ whole genome shotgun (WGS) entry which is preliminary data.</text>
</comment>
<proteinExistence type="predicted"/>
<dbReference type="EMBL" id="ML996089">
    <property type="protein sequence ID" value="KAF2150409.1"/>
    <property type="molecule type" value="Genomic_DNA"/>
</dbReference>
<accession>A0A9P4J0Y7</accession>
<dbReference type="AlphaFoldDB" id="A0A9P4J0Y7"/>
<protein>
    <submittedName>
        <fullName evidence="1">Uncharacterized protein</fullName>
    </submittedName>
</protein>
<evidence type="ECO:0000313" key="1">
    <source>
        <dbReference type="EMBL" id="KAF2150409.1"/>
    </source>
</evidence>